<evidence type="ECO:0000256" key="1">
    <source>
        <dbReference type="SAM" id="Phobius"/>
    </source>
</evidence>
<keyword evidence="3" id="KW-1185">Reference proteome</keyword>
<reference evidence="2 3" key="1">
    <citation type="submission" date="2024-03" db="EMBL/GenBank/DDBJ databases">
        <title>The Acrasis kona genome and developmental transcriptomes reveal deep origins of eukaryotic multicellular pathways.</title>
        <authorList>
            <person name="Sheikh S."/>
            <person name="Fu C.-J."/>
            <person name="Brown M.W."/>
            <person name="Baldauf S.L."/>
        </authorList>
    </citation>
    <scope>NUCLEOTIDE SEQUENCE [LARGE SCALE GENOMIC DNA]</scope>
    <source>
        <strain evidence="2 3">ATCC MYA-3509</strain>
    </source>
</reference>
<feature type="transmembrane region" description="Helical" evidence="1">
    <location>
        <begin position="156"/>
        <end position="178"/>
    </location>
</feature>
<keyword evidence="1" id="KW-0472">Membrane</keyword>
<keyword evidence="1" id="KW-1133">Transmembrane helix</keyword>
<dbReference type="AlphaFoldDB" id="A0AAW2ZCN8"/>
<sequence length="214" mass="24187">MDKDNHVTQTVDDSNIGVNEASVQQNNPYIRSELWRTRIKLIASVLFVFSLCYVVATTTLTVFYVRDHPLIWIVNVLCSLIVSTSSLAGICSALRKFSRKTQFKLSIVFAIGLVIFLSAQFFLAIAIPRFDCLLMPGYTTPTPSKPDECKFSFEAVLVYVTSAVCLVVFCLIWFCIFVRLRIMRLEDRIATQSESNVPTTKSPDIEMGEEIEFS</sequence>
<feature type="transmembrane region" description="Helical" evidence="1">
    <location>
        <begin position="41"/>
        <end position="64"/>
    </location>
</feature>
<name>A0AAW2ZCN8_9EUKA</name>
<accession>A0AAW2ZCN8</accession>
<organism evidence="2 3">
    <name type="scientific">Acrasis kona</name>
    <dbReference type="NCBI Taxonomy" id="1008807"/>
    <lineage>
        <taxon>Eukaryota</taxon>
        <taxon>Discoba</taxon>
        <taxon>Heterolobosea</taxon>
        <taxon>Tetramitia</taxon>
        <taxon>Eutetramitia</taxon>
        <taxon>Acrasidae</taxon>
        <taxon>Acrasis</taxon>
    </lineage>
</organism>
<comment type="caution">
    <text evidence="2">The sequence shown here is derived from an EMBL/GenBank/DDBJ whole genome shotgun (WGS) entry which is preliminary data.</text>
</comment>
<dbReference type="Proteomes" id="UP001431209">
    <property type="component" value="Unassembled WGS sequence"/>
</dbReference>
<dbReference type="EMBL" id="JAOPGA020001346">
    <property type="protein sequence ID" value="KAL0487511.1"/>
    <property type="molecule type" value="Genomic_DNA"/>
</dbReference>
<protein>
    <submittedName>
        <fullName evidence="2">ADRA2B</fullName>
    </submittedName>
</protein>
<evidence type="ECO:0000313" key="2">
    <source>
        <dbReference type="EMBL" id="KAL0487511.1"/>
    </source>
</evidence>
<proteinExistence type="predicted"/>
<gene>
    <name evidence="2" type="ORF">AKO1_004173</name>
</gene>
<feature type="transmembrane region" description="Helical" evidence="1">
    <location>
        <begin position="106"/>
        <end position="127"/>
    </location>
</feature>
<feature type="transmembrane region" description="Helical" evidence="1">
    <location>
        <begin position="70"/>
        <end position="94"/>
    </location>
</feature>
<evidence type="ECO:0000313" key="3">
    <source>
        <dbReference type="Proteomes" id="UP001431209"/>
    </source>
</evidence>
<keyword evidence="1" id="KW-0812">Transmembrane</keyword>